<name>A0ABS5SFG6_9BACT</name>
<keyword evidence="6" id="KW-0408">Iron</keyword>
<sequence length="467" mass="50226">MTISRRDFLKLSSSGLAAVALGTAGLQLFWRGSEAVAATQVLNLEIVEALHEMTDKVQIPVWAFQMAGDVPRVPGMVIAAVEGDEVDIRITNRHSVVHGFSIPGIPAATTTINPGATVNIRFPAPPAGTYLYLDHLNAPLNRVMGLHGAFVSMPRIPFTPYSNATSNVTKLFEHFGTTNHFPGNPWDPARSWIWLVNSYDPVKNAQAAANPAMSGATFAGNYVPQYFTISGKSGFFASHDPHIAVSGRVGQPALVRCLNAGLVWHSMHLHGNHVYVLTDSNLGNGGLTVQQNLILVDVWSLPPLSGKDVVIPFIKPPDIPDETWNRMISGVSDEVFPLDFPMHCHTEPSQTAAAGNYPSGLLTHFMIEGNISAGDATIQVEKAELRIKFGKLTLKGTCSLPAGSILEIYAGGAVTPQSQLVGRTTVQVGGIWTFSGRALRAIPSRSVSITAQNKANPQRLDVRPVIR</sequence>
<dbReference type="InterPro" id="IPR019546">
    <property type="entry name" value="TAT_signal_bac_arc"/>
</dbReference>
<evidence type="ECO:0000313" key="8">
    <source>
        <dbReference type="EMBL" id="MBT0652767.1"/>
    </source>
</evidence>
<dbReference type="Proteomes" id="UP000756860">
    <property type="component" value="Unassembled WGS sequence"/>
</dbReference>
<reference evidence="8 9" key="1">
    <citation type="submission" date="2021-05" db="EMBL/GenBank/DDBJ databases">
        <title>The draft genome of Geobacter luticola JCM 17780.</title>
        <authorList>
            <person name="Xu Z."/>
            <person name="Masuda Y."/>
            <person name="Itoh H."/>
            <person name="Senoo K."/>
        </authorList>
    </citation>
    <scope>NUCLEOTIDE SEQUENCE [LARGE SCALE GENOMIC DNA]</scope>
    <source>
        <strain evidence="8 9">JCM 17780</strain>
    </source>
</reference>
<evidence type="ECO:0000256" key="1">
    <source>
        <dbReference type="ARBA" id="ARBA00004196"/>
    </source>
</evidence>
<dbReference type="Pfam" id="PF07732">
    <property type="entry name" value="Cu-oxidase_3"/>
    <property type="match status" value="1"/>
</dbReference>
<dbReference type="InterPro" id="IPR006311">
    <property type="entry name" value="TAT_signal"/>
</dbReference>
<comment type="subunit">
    <text evidence="2">Heterodimer of a large and a small subunit.</text>
</comment>
<evidence type="ECO:0000256" key="3">
    <source>
        <dbReference type="ARBA" id="ARBA00022723"/>
    </source>
</evidence>
<gene>
    <name evidence="8" type="ORF">KI810_06850</name>
</gene>
<accession>A0ABS5SFG6</accession>
<organism evidence="8 9">
    <name type="scientific">Geomobilimonas luticola</name>
    <dbReference type="NCBI Taxonomy" id="1114878"/>
    <lineage>
        <taxon>Bacteria</taxon>
        <taxon>Pseudomonadati</taxon>
        <taxon>Thermodesulfobacteriota</taxon>
        <taxon>Desulfuromonadia</taxon>
        <taxon>Geobacterales</taxon>
        <taxon>Geobacteraceae</taxon>
        <taxon>Geomobilimonas</taxon>
    </lineage>
</organism>
<feature type="domain" description="Plastocyanin-like" evidence="7">
    <location>
        <begin position="73"/>
        <end position="151"/>
    </location>
</feature>
<keyword evidence="4" id="KW-0560">Oxidoreductase</keyword>
<evidence type="ECO:0000256" key="5">
    <source>
        <dbReference type="ARBA" id="ARBA00023008"/>
    </source>
</evidence>
<dbReference type="PANTHER" id="PTHR11709">
    <property type="entry name" value="MULTI-COPPER OXIDASE"/>
    <property type="match status" value="1"/>
</dbReference>
<dbReference type="Gene3D" id="2.60.40.420">
    <property type="entry name" value="Cupredoxins - blue copper proteins"/>
    <property type="match status" value="1"/>
</dbReference>
<dbReference type="RefSeq" id="WP_214175176.1">
    <property type="nucleotide sequence ID" value="NZ_JAHCVK010000002.1"/>
</dbReference>
<dbReference type="PROSITE" id="PS51318">
    <property type="entry name" value="TAT"/>
    <property type="match status" value="1"/>
</dbReference>
<protein>
    <submittedName>
        <fullName evidence="8">Multicopper oxidase domain-containing protein</fullName>
    </submittedName>
</protein>
<proteinExistence type="predicted"/>
<keyword evidence="6" id="KW-0411">Iron-sulfur</keyword>
<dbReference type="PANTHER" id="PTHR11709:SF394">
    <property type="entry name" value="FI03373P-RELATED"/>
    <property type="match status" value="1"/>
</dbReference>
<comment type="subcellular location">
    <subcellularLocation>
        <location evidence="1">Cell envelope</location>
    </subcellularLocation>
</comment>
<evidence type="ECO:0000313" key="9">
    <source>
        <dbReference type="Proteomes" id="UP000756860"/>
    </source>
</evidence>
<dbReference type="SUPFAM" id="SSF49503">
    <property type="entry name" value="Cupredoxins"/>
    <property type="match status" value="2"/>
</dbReference>
<evidence type="ECO:0000256" key="4">
    <source>
        <dbReference type="ARBA" id="ARBA00023002"/>
    </source>
</evidence>
<dbReference type="NCBIfam" id="TIGR01409">
    <property type="entry name" value="TAT_signal_seq"/>
    <property type="match status" value="1"/>
</dbReference>
<evidence type="ECO:0000259" key="7">
    <source>
        <dbReference type="Pfam" id="PF07732"/>
    </source>
</evidence>
<keyword evidence="5" id="KW-0186">Copper</keyword>
<evidence type="ECO:0000256" key="2">
    <source>
        <dbReference type="ARBA" id="ARBA00011771"/>
    </source>
</evidence>
<dbReference type="EMBL" id="JAHCVK010000002">
    <property type="protein sequence ID" value="MBT0652767.1"/>
    <property type="molecule type" value="Genomic_DNA"/>
</dbReference>
<dbReference type="InterPro" id="IPR045087">
    <property type="entry name" value="Cu-oxidase_fam"/>
</dbReference>
<dbReference type="InterPro" id="IPR011707">
    <property type="entry name" value="Cu-oxidase-like_N"/>
</dbReference>
<keyword evidence="3" id="KW-0479">Metal-binding</keyword>
<dbReference type="InterPro" id="IPR008972">
    <property type="entry name" value="Cupredoxin"/>
</dbReference>
<keyword evidence="9" id="KW-1185">Reference proteome</keyword>
<comment type="caution">
    <text evidence="8">The sequence shown here is derived from an EMBL/GenBank/DDBJ whole genome shotgun (WGS) entry which is preliminary data.</text>
</comment>
<evidence type="ECO:0000256" key="6">
    <source>
        <dbReference type="ARBA" id="ARBA00023014"/>
    </source>
</evidence>